<dbReference type="Proteomes" id="UP000079169">
    <property type="component" value="Unplaced"/>
</dbReference>
<evidence type="ECO:0000313" key="10">
    <source>
        <dbReference type="RefSeq" id="XP_008468554.1"/>
    </source>
</evidence>
<evidence type="ECO:0000256" key="6">
    <source>
        <dbReference type="ARBA" id="ARBA00022679"/>
    </source>
</evidence>
<dbReference type="Gene3D" id="3.40.50.150">
    <property type="entry name" value="Vaccinia Virus protein VP39"/>
    <property type="match status" value="1"/>
</dbReference>
<dbReference type="RefSeq" id="XP_008468554.1">
    <property type="nucleotide sequence ID" value="XM_008470332.3"/>
</dbReference>
<dbReference type="STRING" id="121845.A0A1S3CVD2"/>
<feature type="chain" id="PRO_5010313641" description="protein-L-isoaspartate(D-aspartate) O-methyltransferase" evidence="8">
    <location>
        <begin position="28"/>
        <end position="207"/>
    </location>
</feature>
<organism evidence="9 10">
    <name type="scientific">Diaphorina citri</name>
    <name type="common">Asian citrus psyllid</name>
    <dbReference type="NCBI Taxonomy" id="121845"/>
    <lineage>
        <taxon>Eukaryota</taxon>
        <taxon>Metazoa</taxon>
        <taxon>Ecdysozoa</taxon>
        <taxon>Arthropoda</taxon>
        <taxon>Hexapoda</taxon>
        <taxon>Insecta</taxon>
        <taxon>Pterygota</taxon>
        <taxon>Neoptera</taxon>
        <taxon>Paraneoptera</taxon>
        <taxon>Hemiptera</taxon>
        <taxon>Sternorrhyncha</taxon>
        <taxon>Psylloidea</taxon>
        <taxon>Psyllidae</taxon>
        <taxon>Diaphorininae</taxon>
        <taxon>Diaphorina</taxon>
    </lineage>
</organism>
<reference evidence="10" key="1">
    <citation type="submission" date="2025-08" db="UniProtKB">
        <authorList>
            <consortium name="RefSeq"/>
        </authorList>
    </citation>
    <scope>IDENTIFICATION</scope>
</reference>
<dbReference type="GeneID" id="103505951"/>
<keyword evidence="7" id="KW-0949">S-adenosyl-L-methionine</keyword>
<sequence>MTLFGRPLKIERCVLAVFFILVSRGQGWKPDPGMPIEPPPDLRSEMYDEDNENEENFFYTRSYADFLEGLKERKLLNHPRVEEAFYAVRRADFINVKPKFGFCDIPYAFANQVVMEPPSYIARCLEQLVDHLQNGSRVLDIGSGQGYMATCLAHLVSGRHDFGYGILGKVYTSYRKLLNKFILNTDSDTISGTAYWAKSIVISSIWN</sequence>
<keyword evidence="4" id="KW-0963">Cytoplasm</keyword>
<proteinExistence type="inferred from homology"/>
<dbReference type="GO" id="GO:0005737">
    <property type="term" value="C:cytoplasm"/>
    <property type="evidence" value="ECO:0007669"/>
    <property type="project" value="UniProtKB-SubCell"/>
</dbReference>
<evidence type="ECO:0000256" key="4">
    <source>
        <dbReference type="ARBA" id="ARBA00022490"/>
    </source>
</evidence>
<dbReference type="SUPFAM" id="SSF53335">
    <property type="entry name" value="S-adenosyl-L-methionine-dependent methyltransferases"/>
    <property type="match status" value="1"/>
</dbReference>
<evidence type="ECO:0000256" key="8">
    <source>
        <dbReference type="SAM" id="SignalP"/>
    </source>
</evidence>
<evidence type="ECO:0000256" key="1">
    <source>
        <dbReference type="ARBA" id="ARBA00004496"/>
    </source>
</evidence>
<dbReference type="PANTHER" id="PTHR11579:SF0">
    <property type="entry name" value="PROTEIN-L-ISOASPARTATE(D-ASPARTATE) O-METHYLTRANSFERASE"/>
    <property type="match status" value="1"/>
</dbReference>
<keyword evidence="8" id="KW-0732">Signal</keyword>
<keyword evidence="6" id="KW-0808">Transferase</keyword>
<dbReference type="Pfam" id="PF01135">
    <property type="entry name" value="PCMT"/>
    <property type="match status" value="1"/>
</dbReference>
<evidence type="ECO:0000256" key="2">
    <source>
        <dbReference type="ARBA" id="ARBA00005369"/>
    </source>
</evidence>
<accession>A0A1S3CVD2</accession>
<keyword evidence="9" id="KW-1185">Reference proteome</keyword>
<dbReference type="KEGG" id="dci:103505951"/>
<evidence type="ECO:0000256" key="3">
    <source>
        <dbReference type="ARBA" id="ARBA00011890"/>
    </source>
</evidence>
<dbReference type="PaxDb" id="121845-A0A1S3CVD2"/>
<dbReference type="GO" id="GO:0032259">
    <property type="term" value="P:methylation"/>
    <property type="evidence" value="ECO:0007669"/>
    <property type="project" value="UniProtKB-KW"/>
</dbReference>
<dbReference type="PANTHER" id="PTHR11579">
    <property type="entry name" value="PROTEIN-L-ISOASPARTATE O-METHYLTRANSFERASE"/>
    <property type="match status" value="1"/>
</dbReference>
<gene>
    <name evidence="10" type="primary">LOC103505951</name>
</gene>
<keyword evidence="5" id="KW-0489">Methyltransferase</keyword>
<dbReference type="EC" id="2.1.1.77" evidence="3"/>
<evidence type="ECO:0000256" key="5">
    <source>
        <dbReference type="ARBA" id="ARBA00022603"/>
    </source>
</evidence>
<evidence type="ECO:0000256" key="7">
    <source>
        <dbReference type="ARBA" id="ARBA00022691"/>
    </source>
</evidence>
<evidence type="ECO:0000313" key="9">
    <source>
        <dbReference type="Proteomes" id="UP000079169"/>
    </source>
</evidence>
<comment type="subcellular location">
    <subcellularLocation>
        <location evidence="1">Cytoplasm</location>
    </subcellularLocation>
</comment>
<feature type="signal peptide" evidence="8">
    <location>
        <begin position="1"/>
        <end position="27"/>
    </location>
</feature>
<comment type="similarity">
    <text evidence="2">Belongs to the methyltransferase superfamily. L-isoaspartyl/D-aspartyl protein methyltransferase family.</text>
</comment>
<dbReference type="GO" id="GO:0004719">
    <property type="term" value="F:protein-L-isoaspartate (D-aspartate) O-methyltransferase activity"/>
    <property type="evidence" value="ECO:0007669"/>
    <property type="project" value="UniProtKB-EC"/>
</dbReference>
<dbReference type="InterPro" id="IPR000682">
    <property type="entry name" value="PCMT"/>
</dbReference>
<dbReference type="InterPro" id="IPR029063">
    <property type="entry name" value="SAM-dependent_MTases_sf"/>
</dbReference>
<protein>
    <recommendedName>
        <fullName evidence="3">protein-L-isoaspartate(D-aspartate) O-methyltransferase</fullName>
        <ecNumber evidence="3">2.1.1.77</ecNumber>
    </recommendedName>
</protein>
<name>A0A1S3CVD2_DIACI</name>
<dbReference type="AlphaFoldDB" id="A0A1S3CVD2"/>